<dbReference type="SUPFAM" id="SSF55781">
    <property type="entry name" value="GAF domain-like"/>
    <property type="match status" value="1"/>
</dbReference>
<dbReference type="EMBL" id="FNVA01000007">
    <property type="protein sequence ID" value="SEG60099.1"/>
    <property type="molecule type" value="Genomic_DNA"/>
</dbReference>
<gene>
    <name evidence="5" type="ORF">SAMN05421819_3705</name>
</gene>
<dbReference type="EC" id="2.7.13.3" evidence="2"/>
<accession>A0A1H6BH70</accession>
<protein>
    <recommendedName>
        <fullName evidence="2">histidine kinase</fullName>
        <ecNumber evidence="2">2.7.13.3</ecNumber>
    </recommendedName>
</protein>
<comment type="catalytic activity">
    <reaction evidence="1">
        <text>ATP + protein L-histidine = ADP + protein N-phospho-L-histidine.</text>
        <dbReference type="EC" id="2.7.13.3"/>
    </reaction>
</comment>
<sequence length="269" mass="29909">MTPMMEDTGLEVLDLRCDEAFAARELHPRDITMELDGLQRLSRAMLQRPDDILQELVRAAVDLCGADSAGISIERVGGTDEQFYHWVATAGNYSGFLDAILPKYPSACGLCLQRGTAQHFTVDKRFFDILGVEAPLVTDGILLPWSVDETRGTIFIMAHTRADAFDKNDVRLMTMLADFAAMGFKHQRQHALMIMQERTASAARMAHALAHEINNPLQSMTNTAFLLEEGADVDSRALGRDLSNDLRRLSGLVRRLLAIPFDNTRSSTL</sequence>
<dbReference type="Gene3D" id="3.30.450.40">
    <property type="match status" value="1"/>
</dbReference>
<reference evidence="5 6" key="1">
    <citation type="submission" date="2016-10" db="EMBL/GenBank/DDBJ databases">
        <authorList>
            <person name="de Groot N.N."/>
        </authorList>
    </citation>
    <scope>NUCLEOTIDE SEQUENCE [LARGE SCALE GENOMIC DNA]</scope>
    <source>
        <strain evidence="5 6">DSM 22489</strain>
    </source>
</reference>
<dbReference type="RefSeq" id="WP_103934574.1">
    <property type="nucleotide sequence ID" value="NZ_FNVA01000007.1"/>
</dbReference>
<feature type="domain" description="GAF" evidence="4">
    <location>
        <begin position="49"/>
        <end position="182"/>
    </location>
</feature>
<dbReference type="Gene3D" id="1.10.287.130">
    <property type="match status" value="1"/>
</dbReference>
<evidence type="ECO:0000313" key="5">
    <source>
        <dbReference type="EMBL" id="SEG60099.1"/>
    </source>
</evidence>
<dbReference type="Pfam" id="PF01590">
    <property type="entry name" value="GAF"/>
    <property type="match status" value="1"/>
</dbReference>
<name>A0A1H6BH70_9BACT</name>
<dbReference type="AlphaFoldDB" id="A0A1H6BH70"/>
<dbReference type="InterPro" id="IPR003661">
    <property type="entry name" value="HisK_dim/P_dom"/>
</dbReference>
<dbReference type="OrthoDB" id="114445at2"/>
<organism evidence="5 6">
    <name type="scientific">Bryocella elongata</name>
    <dbReference type="NCBI Taxonomy" id="863522"/>
    <lineage>
        <taxon>Bacteria</taxon>
        <taxon>Pseudomonadati</taxon>
        <taxon>Acidobacteriota</taxon>
        <taxon>Terriglobia</taxon>
        <taxon>Terriglobales</taxon>
        <taxon>Acidobacteriaceae</taxon>
        <taxon>Bryocella</taxon>
    </lineage>
</organism>
<dbReference type="Pfam" id="PF00512">
    <property type="entry name" value="HisKA"/>
    <property type="match status" value="1"/>
</dbReference>
<proteinExistence type="predicted"/>
<dbReference type="Proteomes" id="UP000236728">
    <property type="component" value="Unassembled WGS sequence"/>
</dbReference>
<evidence type="ECO:0000256" key="1">
    <source>
        <dbReference type="ARBA" id="ARBA00000085"/>
    </source>
</evidence>
<evidence type="ECO:0000259" key="3">
    <source>
        <dbReference type="Pfam" id="PF00512"/>
    </source>
</evidence>
<keyword evidence="5" id="KW-0418">Kinase</keyword>
<dbReference type="InterPro" id="IPR003018">
    <property type="entry name" value="GAF"/>
</dbReference>
<dbReference type="InterPro" id="IPR036097">
    <property type="entry name" value="HisK_dim/P_sf"/>
</dbReference>
<keyword evidence="6" id="KW-1185">Reference proteome</keyword>
<evidence type="ECO:0000256" key="2">
    <source>
        <dbReference type="ARBA" id="ARBA00012438"/>
    </source>
</evidence>
<dbReference type="GO" id="GO:0000155">
    <property type="term" value="F:phosphorelay sensor kinase activity"/>
    <property type="evidence" value="ECO:0007669"/>
    <property type="project" value="InterPro"/>
</dbReference>
<feature type="domain" description="Signal transduction histidine kinase dimerisation/phosphoacceptor" evidence="3">
    <location>
        <begin position="204"/>
        <end position="258"/>
    </location>
</feature>
<dbReference type="InterPro" id="IPR029016">
    <property type="entry name" value="GAF-like_dom_sf"/>
</dbReference>
<evidence type="ECO:0000259" key="4">
    <source>
        <dbReference type="Pfam" id="PF01590"/>
    </source>
</evidence>
<dbReference type="SUPFAM" id="SSF47384">
    <property type="entry name" value="Homodimeric domain of signal transducing histidine kinase"/>
    <property type="match status" value="1"/>
</dbReference>
<dbReference type="CDD" id="cd00082">
    <property type="entry name" value="HisKA"/>
    <property type="match status" value="1"/>
</dbReference>
<evidence type="ECO:0000313" key="6">
    <source>
        <dbReference type="Proteomes" id="UP000236728"/>
    </source>
</evidence>
<keyword evidence="5" id="KW-0808">Transferase</keyword>